<name>A0ABW0MGY2_9BURK</name>
<dbReference type="RefSeq" id="WP_379000497.1">
    <property type="nucleotide sequence ID" value="NZ_JBHSMT010000030.1"/>
</dbReference>
<protein>
    <recommendedName>
        <fullName evidence="3">HEAT repeat domain-containing protein</fullName>
    </recommendedName>
</protein>
<dbReference type="Proteomes" id="UP001596045">
    <property type="component" value="Unassembled WGS sequence"/>
</dbReference>
<evidence type="ECO:0000313" key="2">
    <source>
        <dbReference type="Proteomes" id="UP001596045"/>
    </source>
</evidence>
<comment type="caution">
    <text evidence="1">The sequence shown here is derived from an EMBL/GenBank/DDBJ whole genome shotgun (WGS) entry which is preliminary data.</text>
</comment>
<proteinExistence type="predicted"/>
<organism evidence="1 2">
    <name type="scientific">Paraherbaspirillum soli</name>
    <dbReference type="NCBI Taxonomy" id="631222"/>
    <lineage>
        <taxon>Bacteria</taxon>
        <taxon>Pseudomonadati</taxon>
        <taxon>Pseudomonadota</taxon>
        <taxon>Betaproteobacteria</taxon>
        <taxon>Burkholderiales</taxon>
        <taxon>Oxalobacteraceae</taxon>
        <taxon>Paraherbaspirillum</taxon>
    </lineage>
</organism>
<evidence type="ECO:0008006" key="3">
    <source>
        <dbReference type="Google" id="ProtNLM"/>
    </source>
</evidence>
<reference evidence="2" key="1">
    <citation type="journal article" date="2019" name="Int. J. Syst. Evol. Microbiol.">
        <title>The Global Catalogue of Microorganisms (GCM) 10K type strain sequencing project: providing services to taxonomists for standard genome sequencing and annotation.</title>
        <authorList>
            <consortium name="The Broad Institute Genomics Platform"/>
            <consortium name="The Broad Institute Genome Sequencing Center for Infectious Disease"/>
            <person name="Wu L."/>
            <person name="Ma J."/>
        </authorList>
    </citation>
    <scope>NUCLEOTIDE SEQUENCE [LARGE SCALE GENOMIC DNA]</scope>
    <source>
        <strain evidence="2">JCM 17066</strain>
    </source>
</reference>
<accession>A0ABW0MGY2</accession>
<sequence length="137" mass="15615">MFQKYDDYLNGVREFDDYWSDVGISEAIEILNAFTEKDWEILKEKIEERPQIWLVSCAETLSEVSDVNHAYDVLLHLIEKDTEEVVISAIDAINALASYGFNVLPDSTQLRHGIERARKKAGKVGLLVLDSLEKKLA</sequence>
<gene>
    <name evidence="1" type="ORF">ACFPM8_20575</name>
</gene>
<evidence type="ECO:0000313" key="1">
    <source>
        <dbReference type="EMBL" id="MFC5476367.1"/>
    </source>
</evidence>
<dbReference type="EMBL" id="JBHSMT010000030">
    <property type="protein sequence ID" value="MFC5476367.1"/>
    <property type="molecule type" value="Genomic_DNA"/>
</dbReference>
<keyword evidence="2" id="KW-1185">Reference proteome</keyword>